<dbReference type="RefSeq" id="WP_188888009.1">
    <property type="nucleotide sequence ID" value="NZ_BMHY01000002.1"/>
</dbReference>
<protein>
    <submittedName>
        <fullName evidence="2">CdaA regulatory protein CdaR</fullName>
    </submittedName>
</protein>
<sequence length="482" mass="50768">MDKWLSHPTALKVLSVIIALLLWAVVHFDPEKTPATVTSSLDTKAYEAQSVIPVGLDEEHYALVKLEPTVVRVVVEGRRANLLGLKDENIVLNVDLSGIKEGEHVLPLTYKLPKGIELVEMSPTTVTVELVEIQTKAFDLGVKIEGTPANGYITGTPNFVTTGGGQVKVTLPKEEMAIVGAVSTSISVEGAEKTVEEKKSKIVVYDTEGHPMEHAVINPSTVAVTVPVTPPFKMLPLQLSYTGTLPDGLSISAVKLEMDKVAVYGDQKLLDSLQFYKGVTLDLSKIKGTGTYKAKVTAIDGVKMVEPNEINVEVTVVDSETRTLSRNIQLEGLADGLEATVTAESEGAFAFDVLGATNVLDALKTDDIRLSADLSGLAPGTHTVELKVVLPRFVQLAGGTLTVTIEVKDKSVSTGTDPTGEPGHPTGPPTETPDGQGTPPPEETANSGNSGGGGNTNTPEDEGHEGPGNSDGSNNNSANKGV</sequence>
<comment type="caution">
    <text evidence="2">The sequence shown here is derived from an EMBL/GenBank/DDBJ whole genome shotgun (WGS) entry which is preliminary data.</text>
</comment>
<dbReference type="AlphaFoldDB" id="A0A917LVQ0"/>
<proteinExistence type="predicted"/>
<dbReference type="Proteomes" id="UP000600247">
    <property type="component" value="Unassembled WGS sequence"/>
</dbReference>
<keyword evidence="3" id="KW-1185">Reference proteome</keyword>
<evidence type="ECO:0000313" key="2">
    <source>
        <dbReference type="EMBL" id="GGG60042.1"/>
    </source>
</evidence>
<dbReference type="PANTHER" id="PTHR37804">
    <property type="entry name" value="CDAA REGULATORY PROTEIN CDAR"/>
    <property type="match status" value="1"/>
</dbReference>
<evidence type="ECO:0000256" key="1">
    <source>
        <dbReference type="SAM" id="MobiDB-lite"/>
    </source>
</evidence>
<dbReference type="Pfam" id="PF07949">
    <property type="entry name" value="YbbR"/>
    <property type="match status" value="2"/>
</dbReference>
<evidence type="ECO:0000313" key="3">
    <source>
        <dbReference type="Proteomes" id="UP000600247"/>
    </source>
</evidence>
<dbReference type="Gene3D" id="2.170.120.30">
    <property type="match status" value="2"/>
</dbReference>
<gene>
    <name evidence="2" type="primary">cdaR</name>
    <name evidence="2" type="ORF">GCM10010918_11590</name>
</gene>
<feature type="compositionally biased region" description="Low complexity" evidence="1">
    <location>
        <begin position="414"/>
        <end position="424"/>
    </location>
</feature>
<dbReference type="PANTHER" id="PTHR37804:SF1">
    <property type="entry name" value="CDAA REGULATORY PROTEIN CDAR"/>
    <property type="match status" value="1"/>
</dbReference>
<feature type="region of interest" description="Disordered" evidence="1">
    <location>
        <begin position="409"/>
        <end position="482"/>
    </location>
</feature>
<organism evidence="2 3">
    <name type="scientific">Paenibacillus radicis</name>
    <name type="common">ex Gao et al. 2016</name>
    <dbReference type="NCBI Taxonomy" id="1737354"/>
    <lineage>
        <taxon>Bacteria</taxon>
        <taxon>Bacillati</taxon>
        <taxon>Bacillota</taxon>
        <taxon>Bacilli</taxon>
        <taxon>Bacillales</taxon>
        <taxon>Paenibacillaceae</taxon>
        <taxon>Paenibacillus</taxon>
    </lineage>
</organism>
<reference evidence="2 3" key="1">
    <citation type="journal article" date="2014" name="Int. J. Syst. Evol. Microbiol.">
        <title>Complete genome sequence of Corynebacterium casei LMG S-19264T (=DSM 44701T), isolated from a smear-ripened cheese.</title>
        <authorList>
            <consortium name="US DOE Joint Genome Institute (JGI-PGF)"/>
            <person name="Walter F."/>
            <person name="Albersmeier A."/>
            <person name="Kalinowski J."/>
            <person name="Ruckert C."/>
        </authorList>
    </citation>
    <scope>NUCLEOTIDE SEQUENCE [LARGE SCALE GENOMIC DNA]</scope>
    <source>
        <strain evidence="2 3">CGMCC 1.15286</strain>
    </source>
</reference>
<name>A0A917LVQ0_9BACL</name>
<dbReference type="EMBL" id="BMHY01000002">
    <property type="protein sequence ID" value="GGG60042.1"/>
    <property type="molecule type" value="Genomic_DNA"/>
</dbReference>
<dbReference type="Gene3D" id="2.170.120.40">
    <property type="entry name" value="YbbR-like domain"/>
    <property type="match status" value="2"/>
</dbReference>
<feature type="compositionally biased region" description="Low complexity" evidence="1">
    <location>
        <begin position="432"/>
        <end position="448"/>
    </location>
</feature>
<feature type="compositionally biased region" description="Low complexity" evidence="1">
    <location>
        <begin position="467"/>
        <end position="482"/>
    </location>
</feature>
<accession>A0A917LVQ0</accession>
<dbReference type="InterPro" id="IPR012505">
    <property type="entry name" value="YbbR"/>
</dbReference>
<dbReference type="InterPro" id="IPR053154">
    <property type="entry name" value="c-di-AMP_regulator"/>
</dbReference>